<reference evidence="6 7" key="1">
    <citation type="submission" date="2016-10" db="EMBL/GenBank/DDBJ databases">
        <authorList>
            <person name="de Groot N.N."/>
        </authorList>
    </citation>
    <scope>NUCLEOTIDE SEQUENCE [LARGE SCALE GENOMIC DNA]</scope>
    <source>
        <strain evidence="6 7">ATCC 43154</strain>
    </source>
</reference>
<evidence type="ECO:0000256" key="3">
    <source>
        <dbReference type="ARBA" id="ARBA00023125"/>
    </source>
</evidence>
<keyword evidence="3" id="KW-0238">DNA-binding</keyword>
<dbReference type="EMBL" id="FOTW01000031">
    <property type="protein sequence ID" value="SFM75940.1"/>
    <property type="molecule type" value="Genomic_DNA"/>
</dbReference>
<dbReference type="RefSeq" id="WP_093390607.1">
    <property type="nucleotide sequence ID" value="NZ_FOTW01000031.1"/>
</dbReference>
<dbReference type="InterPro" id="IPR036390">
    <property type="entry name" value="WH_DNA-bd_sf"/>
</dbReference>
<dbReference type="PANTHER" id="PTHR30579">
    <property type="entry name" value="TRANSCRIPTIONAL REGULATOR"/>
    <property type="match status" value="1"/>
</dbReference>
<dbReference type="AlphaFoldDB" id="A0A1I4THB0"/>
<organism evidence="6 7">
    <name type="scientific">Rugamonas rubra</name>
    <dbReference type="NCBI Taxonomy" id="758825"/>
    <lineage>
        <taxon>Bacteria</taxon>
        <taxon>Pseudomonadati</taxon>
        <taxon>Pseudomonadota</taxon>
        <taxon>Betaproteobacteria</taxon>
        <taxon>Burkholderiales</taxon>
        <taxon>Oxalobacteraceae</taxon>
        <taxon>Telluria group</taxon>
        <taxon>Rugamonas</taxon>
    </lineage>
</organism>
<feature type="domain" description="HTH lysR-type" evidence="5">
    <location>
        <begin position="9"/>
        <end position="66"/>
    </location>
</feature>
<dbReference type="Gene3D" id="3.40.190.290">
    <property type="match status" value="1"/>
</dbReference>
<comment type="similarity">
    <text evidence="1">Belongs to the LysR transcriptional regulatory family.</text>
</comment>
<dbReference type="InterPro" id="IPR036388">
    <property type="entry name" value="WH-like_DNA-bd_sf"/>
</dbReference>
<dbReference type="InterPro" id="IPR005119">
    <property type="entry name" value="LysR_subst-bd"/>
</dbReference>
<dbReference type="GO" id="GO:0003700">
    <property type="term" value="F:DNA-binding transcription factor activity"/>
    <property type="evidence" value="ECO:0007669"/>
    <property type="project" value="InterPro"/>
</dbReference>
<proteinExistence type="inferred from homology"/>
<dbReference type="Pfam" id="PF00126">
    <property type="entry name" value="HTH_1"/>
    <property type="match status" value="1"/>
</dbReference>
<protein>
    <submittedName>
        <fullName evidence="6">Transcriptional regulator, LysR family</fullName>
    </submittedName>
</protein>
<dbReference type="InterPro" id="IPR050176">
    <property type="entry name" value="LTTR"/>
</dbReference>
<evidence type="ECO:0000313" key="7">
    <source>
        <dbReference type="Proteomes" id="UP000199470"/>
    </source>
</evidence>
<evidence type="ECO:0000313" key="6">
    <source>
        <dbReference type="EMBL" id="SFM75940.1"/>
    </source>
</evidence>
<keyword evidence="2" id="KW-0805">Transcription regulation</keyword>
<sequence length="306" mass="32230">MIASTQYKLSAADLDVVLALVRCGTLAEAGARLGLDGSTIFRGVQRMEKGLGQRLFERSRSGFRPAELAQRLAAHAEQIESQLEAARAAAQSGPGEVAGVVRLTTTDSLLHGLLAPALGALRARHPLLRYELHAGNELASLTRRDADIALRATRRPPPHLLGKHLGPVRMAVYTASAGGPAGPAGSASPAGSAGFDAELAHGASWIAPDDALPEHPSVLWRKKHFPKVVPSYSVSSLLTVAELVGRGLGIGVLPVFLAAGRAELAPLSEAIAECQTELWLLTHPEARYLTRVAAVYAALSQQLVLE</sequence>
<dbReference type="STRING" id="758825.SAMN02982985_05205"/>
<dbReference type="Gene3D" id="1.10.10.10">
    <property type="entry name" value="Winged helix-like DNA-binding domain superfamily/Winged helix DNA-binding domain"/>
    <property type="match status" value="1"/>
</dbReference>
<dbReference type="SUPFAM" id="SSF53850">
    <property type="entry name" value="Periplasmic binding protein-like II"/>
    <property type="match status" value="1"/>
</dbReference>
<evidence type="ECO:0000256" key="2">
    <source>
        <dbReference type="ARBA" id="ARBA00023015"/>
    </source>
</evidence>
<accession>A0A1I4THB0</accession>
<dbReference type="Pfam" id="PF03466">
    <property type="entry name" value="LysR_substrate"/>
    <property type="match status" value="1"/>
</dbReference>
<keyword evidence="4" id="KW-0804">Transcription</keyword>
<dbReference type="InterPro" id="IPR000847">
    <property type="entry name" value="LysR_HTH_N"/>
</dbReference>
<dbReference type="GO" id="GO:0003677">
    <property type="term" value="F:DNA binding"/>
    <property type="evidence" value="ECO:0007669"/>
    <property type="project" value="UniProtKB-KW"/>
</dbReference>
<keyword evidence="7" id="KW-1185">Reference proteome</keyword>
<dbReference type="SUPFAM" id="SSF46785">
    <property type="entry name" value="Winged helix' DNA-binding domain"/>
    <property type="match status" value="1"/>
</dbReference>
<dbReference type="Proteomes" id="UP000199470">
    <property type="component" value="Unassembled WGS sequence"/>
</dbReference>
<evidence type="ECO:0000256" key="4">
    <source>
        <dbReference type="ARBA" id="ARBA00023163"/>
    </source>
</evidence>
<dbReference type="PANTHER" id="PTHR30579:SF3">
    <property type="entry name" value="TRANSCRIPTIONAL REGULATORY PROTEIN"/>
    <property type="match status" value="1"/>
</dbReference>
<dbReference type="PROSITE" id="PS50931">
    <property type="entry name" value="HTH_LYSR"/>
    <property type="match status" value="1"/>
</dbReference>
<gene>
    <name evidence="6" type="ORF">SAMN02982985_05205</name>
</gene>
<evidence type="ECO:0000259" key="5">
    <source>
        <dbReference type="PROSITE" id="PS50931"/>
    </source>
</evidence>
<evidence type="ECO:0000256" key="1">
    <source>
        <dbReference type="ARBA" id="ARBA00009437"/>
    </source>
</evidence>
<name>A0A1I4THB0_9BURK</name>
<dbReference type="OrthoDB" id="570111at2"/>